<evidence type="ECO:0000313" key="2">
    <source>
        <dbReference type="Proteomes" id="UP001634394"/>
    </source>
</evidence>
<dbReference type="AlphaFoldDB" id="A0ABD3X5C2"/>
<comment type="caution">
    <text evidence="1">The sequence shown here is derived from an EMBL/GenBank/DDBJ whole genome shotgun (WGS) entry which is preliminary data.</text>
</comment>
<name>A0ABD3X5C2_SINWO</name>
<proteinExistence type="predicted"/>
<gene>
    <name evidence="1" type="ORF">ACJMK2_027889</name>
</gene>
<sequence length="130" mass="15256">MNGDNKDHYRSVARAYEATRSYRDNYDHYRICLPCVCDNTTLSMVTIRIITEYVGRVYLTHDTVNGDNTDHYRICWPCICDNTTLSKVTIRIITEYVGRVYVNTTLSKVTIRIITEYVGRVYVTTRHCQR</sequence>
<organism evidence="1 2">
    <name type="scientific">Sinanodonta woodiana</name>
    <name type="common">Chinese pond mussel</name>
    <name type="synonym">Anodonta woodiana</name>
    <dbReference type="NCBI Taxonomy" id="1069815"/>
    <lineage>
        <taxon>Eukaryota</taxon>
        <taxon>Metazoa</taxon>
        <taxon>Spiralia</taxon>
        <taxon>Lophotrochozoa</taxon>
        <taxon>Mollusca</taxon>
        <taxon>Bivalvia</taxon>
        <taxon>Autobranchia</taxon>
        <taxon>Heteroconchia</taxon>
        <taxon>Palaeoheterodonta</taxon>
        <taxon>Unionida</taxon>
        <taxon>Unionoidea</taxon>
        <taxon>Unionidae</taxon>
        <taxon>Unioninae</taxon>
        <taxon>Sinanodonta</taxon>
    </lineage>
</organism>
<keyword evidence="2" id="KW-1185">Reference proteome</keyword>
<dbReference type="EMBL" id="JBJQND010000003">
    <property type="protein sequence ID" value="KAL3881447.1"/>
    <property type="molecule type" value="Genomic_DNA"/>
</dbReference>
<dbReference type="Proteomes" id="UP001634394">
    <property type="component" value="Unassembled WGS sequence"/>
</dbReference>
<evidence type="ECO:0000313" key="1">
    <source>
        <dbReference type="EMBL" id="KAL3881447.1"/>
    </source>
</evidence>
<reference evidence="1 2" key="1">
    <citation type="submission" date="2024-11" db="EMBL/GenBank/DDBJ databases">
        <title>Chromosome-level genome assembly of the freshwater bivalve Anodonta woodiana.</title>
        <authorList>
            <person name="Chen X."/>
        </authorList>
    </citation>
    <scope>NUCLEOTIDE SEQUENCE [LARGE SCALE GENOMIC DNA]</scope>
    <source>
        <strain evidence="1">MN2024</strain>
        <tissue evidence="1">Gills</tissue>
    </source>
</reference>
<protein>
    <submittedName>
        <fullName evidence="1">Uncharacterized protein</fullName>
    </submittedName>
</protein>
<accession>A0ABD3X5C2</accession>